<feature type="transmembrane region" description="Helical" evidence="1">
    <location>
        <begin position="128"/>
        <end position="148"/>
    </location>
</feature>
<dbReference type="Pfam" id="PF01757">
    <property type="entry name" value="Acyl_transf_3"/>
    <property type="match status" value="1"/>
</dbReference>
<feature type="domain" description="Acyltransferase 3" evidence="2">
    <location>
        <begin position="9"/>
        <end position="313"/>
    </location>
</feature>
<dbReference type="RefSeq" id="WP_084274131.1">
    <property type="nucleotide sequence ID" value="NZ_CAJTAP010000004.1"/>
</dbReference>
<gene>
    <name evidence="3" type="ORF">A4V02_11995</name>
</gene>
<dbReference type="InterPro" id="IPR002656">
    <property type="entry name" value="Acyl_transf_3_dom"/>
</dbReference>
<name>A0A1B1SC56_9BACT</name>
<accession>A0A1Z2XGG5</accession>
<organism evidence="3 4">
    <name type="scientific">Muribaculum intestinale</name>
    <dbReference type="NCBI Taxonomy" id="1796646"/>
    <lineage>
        <taxon>Bacteria</taxon>
        <taxon>Pseudomonadati</taxon>
        <taxon>Bacteroidota</taxon>
        <taxon>Bacteroidia</taxon>
        <taxon>Bacteroidales</taxon>
        <taxon>Muribaculaceae</taxon>
        <taxon>Muribaculum</taxon>
    </lineage>
</organism>
<dbReference type="PANTHER" id="PTHR37312">
    <property type="entry name" value="MEMBRANE-BOUND ACYLTRANSFERASE YKRP-RELATED"/>
    <property type="match status" value="1"/>
</dbReference>
<evidence type="ECO:0000256" key="1">
    <source>
        <dbReference type="SAM" id="Phobius"/>
    </source>
</evidence>
<proteinExistence type="predicted"/>
<accession>A0A1B1SC56</accession>
<dbReference type="GO" id="GO:0016747">
    <property type="term" value="F:acyltransferase activity, transferring groups other than amino-acyl groups"/>
    <property type="evidence" value="ECO:0007669"/>
    <property type="project" value="InterPro"/>
</dbReference>
<feature type="transmembrane region" description="Helical" evidence="1">
    <location>
        <begin position="182"/>
        <end position="202"/>
    </location>
</feature>
<dbReference type="OrthoDB" id="1012864at2"/>
<sequence length="343" mass="39985">MAQSKRIRFISFLQILGVILVILGHSLHEYPGDFHQFWFYRMFQTVRMPLFVFISGYLFMISMVKREYNVSLVDFIKNKAQRLLVPYFVLTILTFVPRALMSEYADEPVNMDINSFISSIFFSDKLTIVFLWFLPVVFVLLCVSFIGIKLFKNRLSLFFLIGGILSIAGYFCVNQWEWTFMGVGRTAKLAVFFMCGIAYGRWKPDIDFLLGQWWFGGICAAIWFTLFYTENLSGIYGLVCSLSGLAMLITLAIIACEWQLGWRHLEGYNYMMYLLSWFTCVVSQQILHHFTDFPWWIYTIIALLSSIYIPWSIGKMLHRYSASSRSARSILWLLGHNPNKSSV</sequence>
<dbReference type="KEGG" id="pary:A4V02_11995"/>
<evidence type="ECO:0000313" key="3">
    <source>
        <dbReference type="EMBL" id="ANU64367.2"/>
    </source>
</evidence>
<dbReference type="GeneID" id="65537594"/>
<feature type="transmembrane region" description="Helical" evidence="1">
    <location>
        <begin position="235"/>
        <end position="256"/>
    </location>
</feature>
<evidence type="ECO:0000313" key="4">
    <source>
        <dbReference type="Proteomes" id="UP000186351"/>
    </source>
</evidence>
<dbReference type="STRING" id="1796646.A4V02_11995"/>
<keyword evidence="1" id="KW-1133">Transmembrane helix</keyword>
<feature type="transmembrane region" description="Helical" evidence="1">
    <location>
        <begin position="84"/>
        <end position="101"/>
    </location>
</feature>
<keyword evidence="1" id="KW-0812">Transmembrane</keyword>
<dbReference type="EMBL" id="CP015402">
    <property type="protein sequence ID" value="ANU64367.2"/>
    <property type="molecule type" value="Genomic_DNA"/>
</dbReference>
<feature type="transmembrane region" description="Helical" evidence="1">
    <location>
        <begin position="46"/>
        <end position="64"/>
    </location>
</feature>
<dbReference type="Proteomes" id="UP000186351">
    <property type="component" value="Chromosome"/>
</dbReference>
<keyword evidence="1" id="KW-0472">Membrane</keyword>
<dbReference type="AlphaFoldDB" id="A0A1B1SC56"/>
<feature type="transmembrane region" description="Helical" evidence="1">
    <location>
        <begin position="209"/>
        <end position="229"/>
    </location>
</feature>
<dbReference type="InterPro" id="IPR052734">
    <property type="entry name" value="Nod_factor_acetyltransferase"/>
</dbReference>
<reference evidence="4" key="1">
    <citation type="submission" date="2016-04" db="EMBL/GenBank/DDBJ databases">
        <title>Complete Genome Sequences of Twelve Strains of a Stable Defined Moderately Diverse Mouse Microbiota 2 (sDMDMm2).</title>
        <authorList>
            <person name="Uchimura Y."/>
            <person name="Wyss M."/>
            <person name="Brugiroux S."/>
            <person name="Limenitakis J.P."/>
            <person name="Stecher B."/>
            <person name="McCoy K.D."/>
            <person name="Macpherson A.J."/>
        </authorList>
    </citation>
    <scope>NUCLEOTIDE SEQUENCE [LARGE SCALE GENOMIC DNA]</scope>
    <source>
        <strain evidence="4">YL27</strain>
    </source>
</reference>
<evidence type="ECO:0000259" key="2">
    <source>
        <dbReference type="Pfam" id="PF01757"/>
    </source>
</evidence>
<feature type="transmembrane region" description="Helical" evidence="1">
    <location>
        <begin position="7"/>
        <end position="26"/>
    </location>
</feature>
<feature type="transmembrane region" description="Helical" evidence="1">
    <location>
        <begin position="268"/>
        <end position="287"/>
    </location>
</feature>
<feature type="transmembrane region" description="Helical" evidence="1">
    <location>
        <begin position="155"/>
        <end position="176"/>
    </location>
</feature>
<protein>
    <recommendedName>
        <fullName evidence="2">Acyltransferase 3 domain-containing protein</fullName>
    </recommendedName>
</protein>
<feature type="transmembrane region" description="Helical" evidence="1">
    <location>
        <begin position="293"/>
        <end position="311"/>
    </location>
</feature>
<keyword evidence="4" id="KW-1185">Reference proteome</keyword>
<dbReference type="PANTHER" id="PTHR37312:SF1">
    <property type="entry name" value="MEMBRANE-BOUND ACYLTRANSFERASE YKRP-RELATED"/>
    <property type="match status" value="1"/>
</dbReference>